<gene>
    <name evidence="1" type="ORF">BDV38DRAFT_259115</name>
</gene>
<evidence type="ECO:0000313" key="1">
    <source>
        <dbReference type="EMBL" id="KAE8133195.1"/>
    </source>
</evidence>
<name>A0A5N6SF10_ASPPS</name>
<dbReference type="GeneID" id="43640004"/>
<protein>
    <submittedName>
        <fullName evidence="1">Uncharacterized protein</fullName>
    </submittedName>
</protein>
<proteinExistence type="predicted"/>
<accession>A0A5N6SF10</accession>
<evidence type="ECO:0000313" key="2">
    <source>
        <dbReference type="Proteomes" id="UP000325672"/>
    </source>
</evidence>
<dbReference type="Proteomes" id="UP000325672">
    <property type="component" value="Unassembled WGS sequence"/>
</dbReference>
<dbReference type="AlphaFoldDB" id="A0A5N6SF10"/>
<dbReference type="RefSeq" id="XP_031909258.1">
    <property type="nucleotide sequence ID" value="XM_032055794.1"/>
</dbReference>
<dbReference type="EMBL" id="ML743620">
    <property type="protein sequence ID" value="KAE8133195.1"/>
    <property type="molecule type" value="Genomic_DNA"/>
</dbReference>
<sequence length="73" mass="8435">MVVISSHMYSHVCRLWDTSTWICLKSFEDQDNIRDAAFHETANSWQPCRRPGPSASGIRTLENQRSSNLIQVR</sequence>
<organism evidence="1 2">
    <name type="scientific">Aspergillus pseudotamarii</name>
    <dbReference type="NCBI Taxonomy" id="132259"/>
    <lineage>
        <taxon>Eukaryota</taxon>
        <taxon>Fungi</taxon>
        <taxon>Dikarya</taxon>
        <taxon>Ascomycota</taxon>
        <taxon>Pezizomycotina</taxon>
        <taxon>Eurotiomycetes</taxon>
        <taxon>Eurotiomycetidae</taxon>
        <taxon>Eurotiales</taxon>
        <taxon>Aspergillaceae</taxon>
        <taxon>Aspergillus</taxon>
        <taxon>Aspergillus subgen. Circumdati</taxon>
    </lineage>
</organism>
<keyword evidence="2" id="KW-1185">Reference proteome</keyword>
<reference evidence="1 2" key="1">
    <citation type="submission" date="2019-04" db="EMBL/GenBank/DDBJ databases">
        <title>Friends and foes A comparative genomics study of 23 Aspergillus species from section Flavi.</title>
        <authorList>
            <consortium name="DOE Joint Genome Institute"/>
            <person name="Kjaerbolling I."/>
            <person name="Vesth T."/>
            <person name="Frisvad J.C."/>
            <person name="Nybo J.L."/>
            <person name="Theobald S."/>
            <person name="Kildgaard S."/>
            <person name="Isbrandt T."/>
            <person name="Kuo A."/>
            <person name="Sato A."/>
            <person name="Lyhne E.K."/>
            <person name="Kogle M.E."/>
            <person name="Wiebenga A."/>
            <person name="Kun R.S."/>
            <person name="Lubbers R.J."/>
            <person name="Makela M.R."/>
            <person name="Barry K."/>
            <person name="Chovatia M."/>
            <person name="Clum A."/>
            <person name="Daum C."/>
            <person name="Haridas S."/>
            <person name="He G."/>
            <person name="LaButti K."/>
            <person name="Lipzen A."/>
            <person name="Mondo S."/>
            <person name="Riley R."/>
            <person name="Salamov A."/>
            <person name="Simmons B.A."/>
            <person name="Magnuson J.K."/>
            <person name="Henrissat B."/>
            <person name="Mortensen U.H."/>
            <person name="Larsen T.O."/>
            <person name="Devries R.P."/>
            <person name="Grigoriev I.V."/>
            <person name="Machida M."/>
            <person name="Baker S.E."/>
            <person name="Andersen M.R."/>
        </authorList>
    </citation>
    <scope>NUCLEOTIDE SEQUENCE [LARGE SCALE GENOMIC DNA]</scope>
    <source>
        <strain evidence="1 2">CBS 117625</strain>
    </source>
</reference>